<dbReference type="EMBL" id="CM026426">
    <property type="protein sequence ID" value="KAG0574359.1"/>
    <property type="molecule type" value="Genomic_DNA"/>
</dbReference>
<organism evidence="2 3">
    <name type="scientific">Ceratodon purpureus</name>
    <name type="common">Fire moss</name>
    <name type="synonym">Dicranum purpureum</name>
    <dbReference type="NCBI Taxonomy" id="3225"/>
    <lineage>
        <taxon>Eukaryota</taxon>
        <taxon>Viridiplantae</taxon>
        <taxon>Streptophyta</taxon>
        <taxon>Embryophyta</taxon>
        <taxon>Bryophyta</taxon>
        <taxon>Bryophytina</taxon>
        <taxon>Bryopsida</taxon>
        <taxon>Dicranidae</taxon>
        <taxon>Pseudoditrichales</taxon>
        <taxon>Ditrichaceae</taxon>
        <taxon>Ceratodon</taxon>
    </lineage>
</organism>
<feature type="domain" description="BRCT" evidence="1">
    <location>
        <begin position="1"/>
        <end position="81"/>
    </location>
</feature>
<dbReference type="PROSITE" id="PS50172">
    <property type="entry name" value="BRCT"/>
    <property type="match status" value="1"/>
</dbReference>
<comment type="caution">
    <text evidence="2">The sequence shown here is derived from an EMBL/GenBank/DDBJ whole genome shotgun (WGS) entry which is preliminary data.</text>
</comment>
<proteinExistence type="predicted"/>
<dbReference type="InterPro" id="IPR001357">
    <property type="entry name" value="BRCT_dom"/>
</dbReference>
<gene>
    <name evidence="2" type="ORF">KC19_VG256900</name>
</gene>
<keyword evidence="3" id="KW-1185">Reference proteome</keyword>
<evidence type="ECO:0000259" key="1">
    <source>
        <dbReference type="PROSITE" id="PS50172"/>
    </source>
</evidence>
<name>A0A8T0HUE2_CERPU</name>
<reference evidence="2" key="1">
    <citation type="submission" date="2020-06" db="EMBL/GenBank/DDBJ databases">
        <title>WGS assembly of Ceratodon purpureus strain R40.</title>
        <authorList>
            <person name="Carey S.B."/>
            <person name="Jenkins J."/>
            <person name="Shu S."/>
            <person name="Lovell J.T."/>
            <person name="Sreedasyam A."/>
            <person name="Maumus F."/>
            <person name="Tiley G.P."/>
            <person name="Fernandez-Pozo N."/>
            <person name="Barry K."/>
            <person name="Chen C."/>
            <person name="Wang M."/>
            <person name="Lipzen A."/>
            <person name="Daum C."/>
            <person name="Saski C.A."/>
            <person name="Payton A.C."/>
            <person name="Mcbreen J.C."/>
            <person name="Conrad R.E."/>
            <person name="Kollar L.M."/>
            <person name="Olsson S."/>
            <person name="Huttunen S."/>
            <person name="Landis J.B."/>
            <person name="Wickett N.J."/>
            <person name="Johnson M.G."/>
            <person name="Rensing S.A."/>
            <person name="Grimwood J."/>
            <person name="Schmutz J."/>
            <person name="Mcdaniel S.F."/>
        </authorList>
    </citation>
    <scope>NUCLEOTIDE SEQUENCE</scope>
    <source>
        <strain evidence="2">R40</strain>
    </source>
</reference>
<accession>A0A8T0HUE2</accession>
<evidence type="ECO:0000313" key="2">
    <source>
        <dbReference type="EMBL" id="KAG0574359.1"/>
    </source>
</evidence>
<dbReference type="Proteomes" id="UP000822688">
    <property type="component" value="Chromosome V"/>
</dbReference>
<sequence length="81" mass="9027">MVGATQAENIYDRVTHVIIFHNKGQEIPEKNILRSLGGQAEQDMITFSEFLSPGGAKIHVLYQDLLEDCLQAKRVLPVAGY</sequence>
<dbReference type="InterPro" id="IPR036420">
    <property type="entry name" value="BRCT_dom_sf"/>
</dbReference>
<dbReference type="Gene3D" id="3.40.50.10190">
    <property type="entry name" value="BRCT domain"/>
    <property type="match status" value="1"/>
</dbReference>
<evidence type="ECO:0000313" key="3">
    <source>
        <dbReference type="Proteomes" id="UP000822688"/>
    </source>
</evidence>
<protein>
    <recommendedName>
        <fullName evidence="1">BRCT domain-containing protein</fullName>
    </recommendedName>
</protein>
<dbReference type="AlphaFoldDB" id="A0A8T0HUE2"/>